<protein>
    <submittedName>
        <fullName evidence="1">Uncharacterized protein (AIM24 family)</fullName>
    </submittedName>
</protein>
<dbReference type="Gene3D" id="3.60.160.10">
    <property type="entry name" value="Mitochondrial biogenesis AIM24"/>
    <property type="match status" value="1"/>
</dbReference>
<dbReference type="SUPFAM" id="SSF51219">
    <property type="entry name" value="TRAP-like"/>
    <property type="match status" value="1"/>
</dbReference>
<dbReference type="PANTHER" id="PTHR38074:SF1">
    <property type="entry name" value="ALTERED INHERITANCE OF MITOCHONDRIA PROTEIN 24, MITOCHONDRIAL"/>
    <property type="match status" value="1"/>
</dbReference>
<comment type="caution">
    <text evidence="1">The sequence shown here is derived from an EMBL/GenBank/DDBJ whole genome shotgun (WGS) entry which is preliminary data.</text>
</comment>
<dbReference type="Proteomes" id="UP000238083">
    <property type="component" value="Unassembled WGS sequence"/>
</dbReference>
<accession>A0A2T0RAB7</accession>
<dbReference type="PANTHER" id="PTHR38074">
    <property type="entry name" value="ALTERED INHERITANCE OF MITOCHONDRIA PROTEIN 24, MITOCHONDRIAL"/>
    <property type="match status" value="1"/>
</dbReference>
<dbReference type="RefSeq" id="WP_211298294.1">
    <property type="nucleotide sequence ID" value="NZ_PVZF01000001.1"/>
</dbReference>
<dbReference type="InterPro" id="IPR002838">
    <property type="entry name" value="AIM24"/>
</dbReference>
<gene>
    <name evidence="1" type="ORF">CLV37_101324</name>
</gene>
<reference evidence="1 2" key="1">
    <citation type="submission" date="2018-03" db="EMBL/GenBank/DDBJ databases">
        <title>Genomic Encyclopedia of Archaeal and Bacterial Type Strains, Phase II (KMG-II): from individual species to whole genera.</title>
        <authorList>
            <person name="Goeker M."/>
        </authorList>
    </citation>
    <scope>NUCLEOTIDE SEQUENCE [LARGE SCALE GENOMIC DNA]</scope>
    <source>
        <strain evidence="1 2">DSM 19711</strain>
    </source>
</reference>
<dbReference type="EMBL" id="PVZF01000001">
    <property type="protein sequence ID" value="PRY18080.1"/>
    <property type="molecule type" value="Genomic_DNA"/>
</dbReference>
<name>A0A2T0RAB7_9ACTN</name>
<proteinExistence type="predicted"/>
<sequence>MSWRLETPRVLVVDLDGSKGSAVRAQTGSMVAYEGDVQFKHTGSGGGSGLRAAFKQRLTGESLSLMDVTGRGTVHFAVDAGHLLVLDLAGDTLKAESESILCLSDGLRTDVAFTGLQGASSGQGLFTTTVTGHGQVALLSLGGPPISLRVTPATPLVVDPDAYIGSTGDLRQSFVTDVSWRNLVGESSGEAFSLRFEGHGVVHIQPEER</sequence>
<dbReference type="InterPro" id="IPR036983">
    <property type="entry name" value="AIM24_sf"/>
</dbReference>
<dbReference type="Pfam" id="PF01987">
    <property type="entry name" value="AIM24"/>
    <property type="match status" value="1"/>
</dbReference>
<evidence type="ECO:0000313" key="1">
    <source>
        <dbReference type="EMBL" id="PRY18080.1"/>
    </source>
</evidence>
<evidence type="ECO:0000313" key="2">
    <source>
        <dbReference type="Proteomes" id="UP000238083"/>
    </source>
</evidence>
<dbReference type="AlphaFoldDB" id="A0A2T0RAB7"/>
<dbReference type="InterPro" id="IPR016031">
    <property type="entry name" value="Trp_RNA-bd_attenuator-like_dom"/>
</dbReference>
<organism evidence="1 2">
    <name type="scientific">Kineococcus rhizosphaerae</name>
    <dbReference type="NCBI Taxonomy" id="559628"/>
    <lineage>
        <taxon>Bacteria</taxon>
        <taxon>Bacillati</taxon>
        <taxon>Actinomycetota</taxon>
        <taxon>Actinomycetes</taxon>
        <taxon>Kineosporiales</taxon>
        <taxon>Kineosporiaceae</taxon>
        <taxon>Kineococcus</taxon>
    </lineage>
</organism>
<keyword evidence="2" id="KW-1185">Reference proteome</keyword>